<evidence type="ECO:0000256" key="6">
    <source>
        <dbReference type="ARBA" id="ARBA00022989"/>
    </source>
</evidence>
<feature type="transmembrane region" description="Helical" evidence="9">
    <location>
        <begin position="175"/>
        <end position="198"/>
    </location>
</feature>
<dbReference type="GO" id="GO:0010043">
    <property type="term" value="P:response to zinc ion"/>
    <property type="evidence" value="ECO:0007669"/>
    <property type="project" value="TreeGrafter"/>
</dbReference>
<evidence type="ECO:0000256" key="3">
    <source>
        <dbReference type="ARBA" id="ARBA00022448"/>
    </source>
</evidence>
<dbReference type="InterPro" id="IPR036390">
    <property type="entry name" value="WH_DNA-bd_sf"/>
</dbReference>
<sequence length="373" mass="41031">MTISIPMQIMMIAVVVALSCSLLGVFLVLKKMAMMSDAITHTILLGIVIGFIITHDFNSPILILGASITGVLTVYLIEMLQSTRLLSEESSIGVVFPLLFSIAIILITRYAGSVHLDTDAVLLGEIAFAPFDTMLVLGMELPKSLVTMSVILVVDLLFVLIFFKELKLTSFDPLLAATLGFAPVLLHYALMTLISVTAVGAFNAVGSVLVIAFMIGPPITAFLLTHDLVKLILISSGFAIFNAITGYQFASHFDVSIAGSMALMTGISFGIVFLFSPREGLISNKIRRHQQKSEFAELTVLFHLFNHEESEVEAEEAGVWSIYEHLNWSQTKIQKIIESLEMKKYVTIDRDIIKLTDLGREVSINHAETIFDR</sequence>
<comment type="subcellular location">
    <subcellularLocation>
        <location evidence="1 8">Cell membrane</location>
        <topology evidence="1 8">Multi-pass membrane protein</topology>
    </subcellularLocation>
</comment>
<evidence type="ECO:0000313" key="10">
    <source>
        <dbReference type="EMBL" id="AZK43626.1"/>
    </source>
</evidence>
<feature type="transmembrane region" description="Helical" evidence="9">
    <location>
        <begin position="231"/>
        <end position="250"/>
    </location>
</feature>
<keyword evidence="3 8" id="KW-0813">Transport</keyword>
<keyword evidence="4" id="KW-1003">Cell membrane</keyword>
<dbReference type="PANTHER" id="PTHR30477">
    <property type="entry name" value="ABC-TRANSPORTER METAL-BINDING PROTEIN"/>
    <property type="match status" value="1"/>
</dbReference>
<evidence type="ECO:0000256" key="4">
    <source>
        <dbReference type="ARBA" id="ARBA00022475"/>
    </source>
</evidence>
<evidence type="ECO:0000256" key="8">
    <source>
        <dbReference type="RuleBase" id="RU003943"/>
    </source>
</evidence>
<feature type="transmembrane region" description="Helical" evidence="9">
    <location>
        <begin position="6"/>
        <end position="29"/>
    </location>
</feature>
<protein>
    <submittedName>
        <fullName evidence="10">Metal ABC transporter permease</fullName>
    </submittedName>
</protein>
<evidence type="ECO:0000256" key="7">
    <source>
        <dbReference type="ARBA" id="ARBA00023136"/>
    </source>
</evidence>
<feature type="transmembrane region" description="Helical" evidence="9">
    <location>
        <begin position="204"/>
        <end position="224"/>
    </location>
</feature>
<proteinExistence type="inferred from homology"/>
<gene>
    <name evidence="10" type="ORF">EEI45_01410</name>
</gene>
<evidence type="ECO:0000313" key="11">
    <source>
        <dbReference type="Proteomes" id="UP000278804"/>
    </source>
</evidence>
<dbReference type="RefSeq" id="WP_125163844.1">
    <property type="nucleotide sequence ID" value="NZ_CP034234.1"/>
</dbReference>
<feature type="transmembrane region" description="Helical" evidence="9">
    <location>
        <begin position="92"/>
        <end position="112"/>
    </location>
</feature>
<dbReference type="KEGG" id="eri:EEI45_01410"/>
<dbReference type="AlphaFoldDB" id="A0A451ENU9"/>
<evidence type="ECO:0000256" key="9">
    <source>
        <dbReference type="SAM" id="Phobius"/>
    </source>
</evidence>
<dbReference type="SUPFAM" id="SSF81345">
    <property type="entry name" value="ABC transporter involved in vitamin B12 uptake, BtuC"/>
    <property type="match status" value="1"/>
</dbReference>
<organism evidence="10 11">
    <name type="scientific">Erysipelothrix piscisicarius</name>
    <dbReference type="NCBI Taxonomy" id="2485784"/>
    <lineage>
        <taxon>Bacteria</taxon>
        <taxon>Bacillati</taxon>
        <taxon>Bacillota</taxon>
        <taxon>Erysipelotrichia</taxon>
        <taxon>Erysipelotrichales</taxon>
        <taxon>Erysipelotrichaceae</taxon>
        <taxon>Erysipelothrix</taxon>
    </lineage>
</organism>
<feature type="transmembrane region" description="Helical" evidence="9">
    <location>
        <begin position="38"/>
        <end position="55"/>
    </location>
</feature>
<dbReference type="EMBL" id="CP034234">
    <property type="protein sequence ID" value="AZK43626.1"/>
    <property type="molecule type" value="Genomic_DNA"/>
</dbReference>
<name>A0A451ENU9_9FIRM</name>
<accession>A0A451ENU9</accession>
<dbReference type="InterPro" id="IPR001626">
    <property type="entry name" value="ABC_TroCD"/>
</dbReference>
<dbReference type="GO" id="GO:0043190">
    <property type="term" value="C:ATP-binding cassette (ABC) transporter complex"/>
    <property type="evidence" value="ECO:0007669"/>
    <property type="project" value="InterPro"/>
</dbReference>
<keyword evidence="11" id="KW-1185">Reference proteome</keyword>
<evidence type="ECO:0000256" key="1">
    <source>
        <dbReference type="ARBA" id="ARBA00004651"/>
    </source>
</evidence>
<comment type="similarity">
    <text evidence="2 8">Belongs to the ABC-3 integral membrane protein family.</text>
</comment>
<keyword evidence="6 9" id="KW-1133">Transmembrane helix</keyword>
<feature type="transmembrane region" description="Helical" evidence="9">
    <location>
        <begin position="256"/>
        <end position="275"/>
    </location>
</feature>
<evidence type="ECO:0000256" key="5">
    <source>
        <dbReference type="ARBA" id="ARBA00022692"/>
    </source>
</evidence>
<dbReference type="Pfam" id="PF00950">
    <property type="entry name" value="ABC-3"/>
    <property type="match status" value="1"/>
</dbReference>
<dbReference type="SUPFAM" id="SSF46785">
    <property type="entry name" value="Winged helix' DNA-binding domain"/>
    <property type="match status" value="1"/>
</dbReference>
<feature type="transmembrane region" description="Helical" evidence="9">
    <location>
        <begin position="144"/>
        <end position="163"/>
    </location>
</feature>
<dbReference type="GO" id="GO:0055085">
    <property type="term" value="P:transmembrane transport"/>
    <property type="evidence" value="ECO:0007669"/>
    <property type="project" value="InterPro"/>
</dbReference>
<reference evidence="10 11" key="1">
    <citation type="journal article" date="2020" name="Int. J. Syst. Evol. Microbiol.">
        <title>Description of Erysipelothrix piscisicarius sp. nov., an emergent fish pathogen, and assessment of virulence using a tiger barb (Puntigrus tetrazona) infection model.</title>
        <authorList>
            <person name="Pomaranski E.K."/>
            <person name="Griffin M.J."/>
            <person name="Camus A.C."/>
            <person name="Armwood A.R."/>
            <person name="Shelley J."/>
            <person name="Waldbieser G.C."/>
            <person name="LaFrentz B.R."/>
            <person name="Garcia J.C."/>
            <person name="Yanong R."/>
            <person name="Soto E."/>
        </authorList>
    </citation>
    <scope>NUCLEOTIDE SEQUENCE [LARGE SCALE GENOMIC DNA]</scope>
    <source>
        <strain evidence="10 11">15TAL0474</strain>
    </source>
</reference>
<evidence type="ECO:0000256" key="2">
    <source>
        <dbReference type="ARBA" id="ARBA00008034"/>
    </source>
</evidence>
<dbReference type="Proteomes" id="UP000278804">
    <property type="component" value="Chromosome"/>
</dbReference>
<keyword evidence="5 8" id="KW-0812">Transmembrane</keyword>
<dbReference type="InterPro" id="IPR037294">
    <property type="entry name" value="ABC_BtuC-like"/>
</dbReference>
<dbReference type="PANTHER" id="PTHR30477:SF8">
    <property type="entry name" value="METAL TRANSPORT SYSTEM MEMBRANE PROTEIN CT_070-RELATED"/>
    <property type="match status" value="1"/>
</dbReference>
<feature type="transmembrane region" description="Helical" evidence="9">
    <location>
        <begin position="61"/>
        <end position="80"/>
    </location>
</feature>
<dbReference type="Gene3D" id="1.10.3470.10">
    <property type="entry name" value="ABC transporter involved in vitamin B12 uptake, BtuC"/>
    <property type="match status" value="1"/>
</dbReference>
<dbReference type="CDD" id="cd06550">
    <property type="entry name" value="TM_ABC_iron-siderophores_like"/>
    <property type="match status" value="1"/>
</dbReference>
<keyword evidence="7 9" id="KW-0472">Membrane</keyword>